<evidence type="ECO:0000256" key="1">
    <source>
        <dbReference type="ARBA" id="ARBA00004162"/>
    </source>
</evidence>
<evidence type="ECO:0000256" key="4">
    <source>
        <dbReference type="ARBA" id="ARBA00022475"/>
    </source>
</evidence>
<proteinExistence type="inferred from homology"/>
<dbReference type="EMBL" id="CP006764">
    <property type="protein sequence ID" value="AIT61209.1"/>
    <property type="molecule type" value="Genomic_DNA"/>
</dbReference>
<dbReference type="PANTHER" id="PTHR33909:SF1">
    <property type="entry name" value="SEC TRANSLOCON ACCESSORY COMPLEX SUBUNIT YAJC"/>
    <property type="match status" value="1"/>
</dbReference>
<dbReference type="GO" id="GO:0015031">
    <property type="term" value="P:protein transport"/>
    <property type="evidence" value="ECO:0007669"/>
    <property type="project" value="UniProtKB-KW"/>
</dbReference>
<dbReference type="STRING" id="558173.CDOO_07970"/>
<keyword evidence="6" id="KW-0653">Protein transport</keyword>
<reference evidence="11 12" key="1">
    <citation type="submission" date="2013-09" db="EMBL/GenBank/DDBJ databases">
        <title>Complete genome sequence of Corynebacterium doosanense CAU 212(T) (=DSM 45436(T)), isolated from activated sludge.</title>
        <authorList>
            <person name="Schaffert L."/>
            <person name="Albersmeier A."/>
            <person name="Kalinowski J."/>
            <person name="Ruckert C."/>
        </authorList>
    </citation>
    <scope>NUCLEOTIDE SEQUENCE [LARGE SCALE GENOMIC DNA]</scope>
    <source>
        <strain evidence="11 12">CAU 212</strain>
    </source>
</reference>
<accession>A0A097IGG5</accession>
<comment type="subcellular location">
    <subcellularLocation>
        <location evidence="1">Cell membrane</location>
        <topology evidence="1">Single-pass membrane protein</topology>
    </subcellularLocation>
</comment>
<dbReference type="SMART" id="SM01323">
    <property type="entry name" value="YajC"/>
    <property type="match status" value="1"/>
</dbReference>
<organism evidence="11 12">
    <name type="scientific">Corynebacterium doosanense CAU 212 = DSM 45436</name>
    <dbReference type="NCBI Taxonomy" id="558173"/>
    <lineage>
        <taxon>Bacteria</taxon>
        <taxon>Bacillati</taxon>
        <taxon>Actinomycetota</taxon>
        <taxon>Actinomycetes</taxon>
        <taxon>Mycobacteriales</taxon>
        <taxon>Corynebacteriaceae</taxon>
        <taxon>Corynebacterium</taxon>
    </lineage>
</organism>
<evidence type="ECO:0000256" key="10">
    <source>
        <dbReference type="SAM" id="MobiDB-lite"/>
    </source>
</evidence>
<protein>
    <submittedName>
        <fullName evidence="11">Preprotein translocase subunit YajC</fullName>
    </submittedName>
</protein>
<dbReference type="Proteomes" id="UP000029914">
    <property type="component" value="Chromosome"/>
</dbReference>
<keyword evidence="12" id="KW-1185">Reference proteome</keyword>
<keyword evidence="4" id="KW-1003">Cell membrane</keyword>
<keyword evidence="9" id="KW-0472">Membrane</keyword>
<evidence type="ECO:0000256" key="9">
    <source>
        <dbReference type="ARBA" id="ARBA00023136"/>
    </source>
</evidence>
<dbReference type="Pfam" id="PF02699">
    <property type="entry name" value="YajC"/>
    <property type="match status" value="1"/>
</dbReference>
<feature type="compositionally biased region" description="Basic and acidic residues" evidence="10">
    <location>
        <begin position="101"/>
        <end position="121"/>
    </location>
</feature>
<dbReference type="GO" id="GO:0005886">
    <property type="term" value="C:plasma membrane"/>
    <property type="evidence" value="ECO:0007669"/>
    <property type="project" value="UniProtKB-SubCell"/>
</dbReference>
<evidence type="ECO:0000256" key="7">
    <source>
        <dbReference type="ARBA" id="ARBA00022989"/>
    </source>
</evidence>
<comment type="similarity">
    <text evidence="2">Belongs to the YajC family.</text>
</comment>
<dbReference type="HOGENOM" id="CLU_116157_4_4_11"/>
<sequence length="121" mass="13476">MEFPFLLILLALLFIPSFLMMRRQRKQQGELQAMQASLTPGDNVVTSAGIHGRISALTDTTVLLEVAPGVEMTLERIAILRSVPDAATRPEPVLGEGVQEEEMRIDDPQRTRGDDHPENLR</sequence>
<evidence type="ECO:0000313" key="11">
    <source>
        <dbReference type="EMBL" id="AIT61209.1"/>
    </source>
</evidence>
<evidence type="ECO:0000256" key="6">
    <source>
        <dbReference type="ARBA" id="ARBA00022927"/>
    </source>
</evidence>
<dbReference type="PRINTS" id="PR01853">
    <property type="entry name" value="YAJCTRNLCASE"/>
</dbReference>
<evidence type="ECO:0000256" key="2">
    <source>
        <dbReference type="ARBA" id="ARBA00006742"/>
    </source>
</evidence>
<gene>
    <name evidence="11" type="ORF">CDOO_07970</name>
</gene>
<evidence type="ECO:0000256" key="3">
    <source>
        <dbReference type="ARBA" id="ARBA00022448"/>
    </source>
</evidence>
<dbReference type="KEGG" id="cdo:CDOO_07970"/>
<keyword evidence="7" id="KW-1133">Transmembrane helix</keyword>
<keyword evidence="8" id="KW-0811">Translocation</keyword>
<keyword evidence="3" id="KW-0813">Transport</keyword>
<evidence type="ECO:0000256" key="5">
    <source>
        <dbReference type="ARBA" id="ARBA00022692"/>
    </source>
</evidence>
<dbReference type="AlphaFoldDB" id="A0A097IGG5"/>
<dbReference type="eggNOG" id="COG1862">
    <property type="taxonomic scope" value="Bacteria"/>
</dbReference>
<dbReference type="PANTHER" id="PTHR33909">
    <property type="entry name" value="SEC TRANSLOCON ACCESSORY COMPLEX SUBUNIT YAJC"/>
    <property type="match status" value="1"/>
</dbReference>
<name>A0A097IGG5_9CORY</name>
<keyword evidence="5" id="KW-0812">Transmembrane</keyword>
<feature type="region of interest" description="Disordered" evidence="10">
    <location>
        <begin position="88"/>
        <end position="121"/>
    </location>
</feature>
<dbReference type="InterPro" id="IPR003849">
    <property type="entry name" value="Preprotein_translocase_YajC"/>
</dbReference>
<dbReference type="NCBIfam" id="TIGR00739">
    <property type="entry name" value="yajC"/>
    <property type="match status" value="1"/>
</dbReference>
<evidence type="ECO:0000256" key="8">
    <source>
        <dbReference type="ARBA" id="ARBA00023010"/>
    </source>
</evidence>
<dbReference type="OrthoDB" id="2200301at2"/>
<dbReference type="RefSeq" id="WP_018021778.1">
    <property type="nucleotide sequence ID" value="NZ_AQUX01000003.1"/>
</dbReference>
<evidence type="ECO:0000313" key="12">
    <source>
        <dbReference type="Proteomes" id="UP000029914"/>
    </source>
</evidence>